<keyword evidence="2" id="KW-1185">Reference proteome</keyword>
<accession>A0AAW9PQE6</accession>
<dbReference type="RefSeq" id="WP_330482049.1">
    <property type="nucleotide sequence ID" value="NZ_JAZBJZ010000006.1"/>
</dbReference>
<dbReference type="Proteomes" id="UP001333818">
    <property type="component" value="Unassembled WGS sequence"/>
</dbReference>
<gene>
    <name evidence="1" type="ORF">V2H45_02575</name>
</gene>
<evidence type="ECO:0000313" key="2">
    <source>
        <dbReference type="Proteomes" id="UP001333818"/>
    </source>
</evidence>
<name>A0AAW9PQE6_9CYAN</name>
<comment type="caution">
    <text evidence="1">The sequence shown here is derived from an EMBL/GenBank/DDBJ whole genome shotgun (WGS) entry which is preliminary data.</text>
</comment>
<sequence>MIQLLQFNPLNAQNAFSLSSRDREKELERTNHDLSQASRCHYATIAFLVGLVWTISGGDGAFANPSPSLRSNPLQIAQNNLGYERKDFTPIDLNYIQVKIGKKPGAIVIEALGSAEAGEGGGGEEILEIKYPRFDRAIAVFTRTGLADDSVNGFRYRVELIRQENQLWRIVWVGMQTKCQPERGHQDWSSKLCS</sequence>
<dbReference type="EMBL" id="JAZBJZ010000006">
    <property type="protein sequence ID" value="MEE3715625.1"/>
    <property type="molecule type" value="Genomic_DNA"/>
</dbReference>
<dbReference type="AlphaFoldDB" id="A0AAW9PQE6"/>
<organism evidence="1 2">
    <name type="scientific">Tumidithrix elongata BACA0141</name>
    <dbReference type="NCBI Taxonomy" id="2716417"/>
    <lineage>
        <taxon>Bacteria</taxon>
        <taxon>Bacillati</taxon>
        <taxon>Cyanobacteriota</taxon>
        <taxon>Cyanophyceae</taxon>
        <taxon>Pseudanabaenales</taxon>
        <taxon>Pseudanabaenaceae</taxon>
        <taxon>Tumidithrix</taxon>
        <taxon>Tumidithrix elongata</taxon>
    </lineage>
</organism>
<reference evidence="1" key="1">
    <citation type="submission" date="2024-01" db="EMBL/GenBank/DDBJ databases">
        <title>Bank of Algae and Cyanobacteria of the Azores (BACA) strain genomes.</title>
        <authorList>
            <person name="Luz R."/>
            <person name="Cordeiro R."/>
            <person name="Fonseca A."/>
            <person name="Goncalves V."/>
        </authorList>
    </citation>
    <scope>NUCLEOTIDE SEQUENCE</scope>
    <source>
        <strain evidence="1">BACA0141</strain>
    </source>
</reference>
<proteinExistence type="predicted"/>
<evidence type="ECO:0000313" key="1">
    <source>
        <dbReference type="EMBL" id="MEE3715625.1"/>
    </source>
</evidence>
<protein>
    <submittedName>
        <fullName evidence="1">Uncharacterized protein</fullName>
    </submittedName>
</protein>